<dbReference type="RefSeq" id="WP_089791930.1">
    <property type="nucleotide sequence ID" value="NZ_FPBP01000001.1"/>
</dbReference>
<accession>A0A1I7F0G9</accession>
<protein>
    <submittedName>
        <fullName evidence="2">Uncharacterized protein</fullName>
    </submittedName>
</protein>
<dbReference type="OrthoDB" id="6182972at2"/>
<evidence type="ECO:0000313" key="2">
    <source>
        <dbReference type="EMBL" id="SFU29661.1"/>
    </source>
</evidence>
<gene>
    <name evidence="2" type="ORF">SAMN04487955_101148</name>
</gene>
<dbReference type="AlphaFoldDB" id="A0A1I7F0G9"/>
<evidence type="ECO:0000313" key="3">
    <source>
        <dbReference type="Proteomes" id="UP000198693"/>
    </source>
</evidence>
<organism evidence="2 3">
    <name type="scientific">Halomonas korlensis</name>
    <dbReference type="NCBI Taxonomy" id="463301"/>
    <lineage>
        <taxon>Bacteria</taxon>
        <taxon>Pseudomonadati</taxon>
        <taxon>Pseudomonadota</taxon>
        <taxon>Gammaproteobacteria</taxon>
        <taxon>Oceanospirillales</taxon>
        <taxon>Halomonadaceae</taxon>
        <taxon>Halomonas</taxon>
    </lineage>
</organism>
<reference evidence="3" key="1">
    <citation type="submission" date="2016-10" db="EMBL/GenBank/DDBJ databases">
        <authorList>
            <person name="Varghese N."/>
            <person name="Submissions S."/>
        </authorList>
    </citation>
    <scope>NUCLEOTIDE SEQUENCE [LARGE SCALE GENOMIC DNA]</scope>
    <source>
        <strain evidence="3">CGMCC 1.6981</strain>
    </source>
</reference>
<dbReference type="Proteomes" id="UP000198693">
    <property type="component" value="Unassembled WGS sequence"/>
</dbReference>
<sequence>MEARPTPERVSLLLGLGILMLSILPRYLAGGHQTRLTLIVISLSVVGVVALVQWWLLSVDDKRFLPRLLARLAIAMITGLVVMGLWHLLFSDWTSWQRLISHGATLGLLLHALTLGWQIGRE</sequence>
<keyword evidence="1" id="KW-0472">Membrane</keyword>
<feature type="transmembrane region" description="Helical" evidence="1">
    <location>
        <begin position="68"/>
        <end position="88"/>
    </location>
</feature>
<keyword evidence="1" id="KW-0812">Transmembrane</keyword>
<name>A0A1I7F0G9_9GAMM</name>
<keyword evidence="3" id="KW-1185">Reference proteome</keyword>
<keyword evidence="1" id="KW-1133">Transmembrane helix</keyword>
<dbReference type="STRING" id="463301.SAMN04487955_101148"/>
<evidence type="ECO:0000256" key="1">
    <source>
        <dbReference type="SAM" id="Phobius"/>
    </source>
</evidence>
<feature type="transmembrane region" description="Helical" evidence="1">
    <location>
        <begin position="35"/>
        <end position="56"/>
    </location>
</feature>
<feature type="transmembrane region" description="Helical" evidence="1">
    <location>
        <begin position="100"/>
        <end position="120"/>
    </location>
</feature>
<dbReference type="EMBL" id="FPBP01000001">
    <property type="protein sequence ID" value="SFU29661.1"/>
    <property type="molecule type" value="Genomic_DNA"/>
</dbReference>
<proteinExistence type="predicted"/>
<feature type="transmembrane region" description="Helical" evidence="1">
    <location>
        <begin position="12"/>
        <end position="29"/>
    </location>
</feature>